<dbReference type="InterPro" id="IPR036514">
    <property type="entry name" value="SGNH_hydro_sf"/>
</dbReference>
<accession>A0A1H4G7R2</accession>
<dbReference type="STRING" id="571932.SAMN05421743_11424"/>
<dbReference type="Pfam" id="PF13472">
    <property type="entry name" value="Lipase_GDSL_2"/>
    <property type="match status" value="1"/>
</dbReference>
<organism evidence="2 3">
    <name type="scientific">Thalassobacillus cyri</name>
    <dbReference type="NCBI Taxonomy" id="571932"/>
    <lineage>
        <taxon>Bacteria</taxon>
        <taxon>Bacillati</taxon>
        <taxon>Bacillota</taxon>
        <taxon>Bacilli</taxon>
        <taxon>Bacillales</taxon>
        <taxon>Bacillaceae</taxon>
        <taxon>Thalassobacillus</taxon>
    </lineage>
</organism>
<dbReference type="AlphaFoldDB" id="A0A1H4G7R2"/>
<dbReference type="CDD" id="cd01830">
    <property type="entry name" value="XynE_like"/>
    <property type="match status" value="1"/>
</dbReference>
<name>A0A1H4G7R2_9BACI</name>
<dbReference type="PANTHER" id="PTHR43784">
    <property type="entry name" value="GDSL-LIKE LIPASE/ACYLHYDROLASE, PUTATIVE (AFU_ORTHOLOGUE AFUA_2G00820)-RELATED"/>
    <property type="match status" value="1"/>
</dbReference>
<sequence>MKRFLYVFTALFLITLTFILFTNIFQAGDENHSRKKQTDTGQWVGAWAASMQAPSEEGVSQNGFKDQTIRLIIHPQIDGEKMRIRLSNTFGSTPLTFESVHAAISNKEAEIVPGTDTKVTFDGKQKVTIPPGEKVFSDAIPLKVKRGKNVAVSLYVDKESGPATWHPRSIQNTYIANRNRVSDSDDSAFKTKEEAWFWMDGVDVLADSSVQGSIVVLGSSIANGNYSKVNANHRWPDYLANRMNNENADNQMSILNAGISANQLINSPPGKGENALSRLERDVFSQTGVKGVILHQGLNDIRHHPEYDSKKIIERMQEIIHAAHDQGLEIYGGTLTPFKGSGMYTSTGEKTRQEVNHWIRTSGEFDGVIDFDKALRDPEDPERYLPKYDAGDHLHPNDAGYQKMADSVNLSLFK</sequence>
<dbReference type="InterPro" id="IPR053140">
    <property type="entry name" value="GDSL_Rv0518-like"/>
</dbReference>
<protein>
    <submittedName>
        <fullName evidence="2">Lysophospholipase L1</fullName>
    </submittedName>
</protein>
<dbReference type="Gene3D" id="3.40.50.1110">
    <property type="entry name" value="SGNH hydrolase"/>
    <property type="match status" value="1"/>
</dbReference>
<keyword evidence="3" id="KW-1185">Reference proteome</keyword>
<reference evidence="2 3" key="1">
    <citation type="submission" date="2016-10" db="EMBL/GenBank/DDBJ databases">
        <authorList>
            <person name="de Groot N.N."/>
        </authorList>
    </citation>
    <scope>NUCLEOTIDE SEQUENCE [LARGE SCALE GENOMIC DNA]</scope>
    <source>
        <strain evidence="2 3">CCM7597</strain>
    </source>
</reference>
<dbReference type="SUPFAM" id="SSF52266">
    <property type="entry name" value="SGNH hydrolase"/>
    <property type="match status" value="1"/>
</dbReference>
<dbReference type="InterPro" id="IPR013830">
    <property type="entry name" value="SGNH_hydro"/>
</dbReference>
<gene>
    <name evidence="2" type="ORF">SAMN05421743_11424</name>
</gene>
<dbReference type="EMBL" id="FNQR01000014">
    <property type="protein sequence ID" value="SEB04722.1"/>
    <property type="molecule type" value="Genomic_DNA"/>
</dbReference>
<dbReference type="Proteomes" id="UP000198584">
    <property type="component" value="Unassembled WGS sequence"/>
</dbReference>
<feature type="domain" description="SGNH hydrolase-type esterase" evidence="1">
    <location>
        <begin position="216"/>
        <end position="402"/>
    </location>
</feature>
<evidence type="ECO:0000313" key="3">
    <source>
        <dbReference type="Proteomes" id="UP000198584"/>
    </source>
</evidence>
<dbReference type="PANTHER" id="PTHR43784:SF2">
    <property type="entry name" value="GDSL-LIKE LIPASE_ACYLHYDROLASE, PUTATIVE (AFU_ORTHOLOGUE AFUA_2G00820)-RELATED"/>
    <property type="match status" value="1"/>
</dbReference>
<evidence type="ECO:0000259" key="1">
    <source>
        <dbReference type="Pfam" id="PF13472"/>
    </source>
</evidence>
<proteinExistence type="predicted"/>
<evidence type="ECO:0000313" key="2">
    <source>
        <dbReference type="EMBL" id="SEB04722.1"/>
    </source>
</evidence>
<dbReference type="OrthoDB" id="1828825at2"/>
<dbReference type="RefSeq" id="WP_093045850.1">
    <property type="nucleotide sequence ID" value="NZ_FNQR01000014.1"/>
</dbReference>